<comment type="caution">
    <text evidence="1">The sequence shown here is derived from an EMBL/GenBank/DDBJ whole genome shotgun (WGS) entry which is preliminary data.</text>
</comment>
<evidence type="ECO:0000313" key="2">
    <source>
        <dbReference type="EMBL" id="GIM04807.1"/>
    </source>
</evidence>
<protein>
    <submittedName>
        <fullName evidence="1">Uncharacterized protein</fullName>
    </submittedName>
</protein>
<dbReference type="Proteomes" id="UP000747110">
    <property type="component" value="Unassembled WGS sequence"/>
</dbReference>
<evidence type="ECO:0000313" key="3">
    <source>
        <dbReference type="Proteomes" id="UP000747110"/>
    </source>
</evidence>
<dbReference type="EMBL" id="BNCQ01000017">
    <property type="protein sequence ID" value="GIM04807.1"/>
    <property type="molecule type" value="Genomic_DNA"/>
</dbReference>
<proteinExistence type="predicted"/>
<organism evidence="1 3">
    <name type="scientific">Volvox reticuliferus</name>
    <dbReference type="NCBI Taxonomy" id="1737510"/>
    <lineage>
        <taxon>Eukaryota</taxon>
        <taxon>Viridiplantae</taxon>
        <taxon>Chlorophyta</taxon>
        <taxon>core chlorophytes</taxon>
        <taxon>Chlorophyceae</taxon>
        <taxon>CS clade</taxon>
        <taxon>Chlamydomonadales</taxon>
        <taxon>Volvocaceae</taxon>
        <taxon>Volvox</taxon>
    </lineage>
</organism>
<sequence>MAMAFVPRAATNAITTRMLCVCFYSNITKSMDVNFRLMDINVVAEQMLVPCKGAAAKQLGKRKLEEQTMGIPVLFQSYKDGQDHRERFLPDDANLQRGATLTYTTNMQFTQKSRLVKLMIPLYRDKLQTTVAKIIARLFRKPVTSFKVGWLKAALTSDGRLATRMAAVLRETGCKQSSEQFAEELDATYATHHMIDDKVLRAKLKELHDLGVHDLMAETMPAAAHIVRHYEKVLELLPSA</sequence>
<gene>
    <name evidence="1" type="ORF">Vretifemale_10134</name>
    <name evidence="2" type="ORF">Vretimale_9313</name>
</gene>
<dbReference type="EMBL" id="BNCP01000020">
    <property type="protein sequence ID" value="GIL80995.1"/>
    <property type="molecule type" value="Genomic_DNA"/>
</dbReference>
<keyword evidence="3" id="KW-1185">Reference proteome</keyword>
<dbReference type="Proteomes" id="UP000722791">
    <property type="component" value="Unassembled WGS sequence"/>
</dbReference>
<accession>A0A8J4CJQ6</accession>
<dbReference type="AlphaFoldDB" id="A0A8J4CJQ6"/>
<evidence type="ECO:0000313" key="1">
    <source>
        <dbReference type="EMBL" id="GIL80995.1"/>
    </source>
</evidence>
<name>A0A8J4CJQ6_9CHLO</name>
<reference evidence="1" key="1">
    <citation type="journal article" date="2021" name="Proc. Natl. Acad. Sci. U.S.A.">
        <title>Three genomes in the algal genus Volvox reveal the fate of a haploid sex-determining region after a transition to homothallism.</title>
        <authorList>
            <person name="Yamamoto K."/>
            <person name="Hamaji T."/>
            <person name="Kawai-Toyooka H."/>
            <person name="Matsuzaki R."/>
            <person name="Takahashi F."/>
            <person name="Nishimura Y."/>
            <person name="Kawachi M."/>
            <person name="Noguchi H."/>
            <person name="Minakuchi Y."/>
            <person name="Umen J.G."/>
            <person name="Toyoda A."/>
            <person name="Nozaki H."/>
        </authorList>
    </citation>
    <scope>NUCLEOTIDE SEQUENCE</scope>
    <source>
        <strain evidence="2">NIES-3785</strain>
        <strain evidence="1">NIES-3786</strain>
    </source>
</reference>